<sequence length="77" mass="8355">MIVCICNNVSDRKIEQAVSNGTTSMAQLRECLAVGTCCGKCHSHAKQVLRECLSLQRSAAVGVREQFQPMIFQAIAA</sequence>
<evidence type="ECO:0000313" key="11">
    <source>
        <dbReference type="Proteomes" id="UP000198284"/>
    </source>
</evidence>
<name>A0A239KA91_9BURK</name>
<keyword evidence="2" id="KW-0001">2Fe-2S</keyword>
<keyword evidence="5" id="KW-0408">Iron</keyword>
<dbReference type="InterPro" id="IPR052371">
    <property type="entry name" value="BFD-associated_ferredoxin"/>
</dbReference>
<evidence type="ECO:0000256" key="7">
    <source>
        <dbReference type="ARBA" id="ARBA00039386"/>
    </source>
</evidence>
<evidence type="ECO:0000256" key="2">
    <source>
        <dbReference type="ARBA" id="ARBA00022714"/>
    </source>
</evidence>
<protein>
    <recommendedName>
        <fullName evidence="7">Bacterioferritin-associated ferredoxin</fullName>
    </recommendedName>
</protein>
<dbReference type="GO" id="GO:0046872">
    <property type="term" value="F:metal ion binding"/>
    <property type="evidence" value="ECO:0007669"/>
    <property type="project" value="UniProtKB-KW"/>
</dbReference>
<dbReference type="InterPro" id="IPR041854">
    <property type="entry name" value="BFD-like_2Fe2S-bd_dom_sf"/>
</dbReference>
<feature type="domain" description="BFD-like [2Fe-2S]-binding" evidence="9">
    <location>
        <begin position="2"/>
        <end position="51"/>
    </location>
</feature>
<evidence type="ECO:0000313" key="10">
    <source>
        <dbReference type="EMBL" id="SNT14549.1"/>
    </source>
</evidence>
<organism evidence="10 11">
    <name type="scientific">Noviherbaspirillum humi</name>
    <dbReference type="NCBI Taxonomy" id="1688639"/>
    <lineage>
        <taxon>Bacteria</taxon>
        <taxon>Pseudomonadati</taxon>
        <taxon>Pseudomonadota</taxon>
        <taxon>Betaproteobacteria</taxon>
        <taxon>Burkholderiales</taxon>
        <taxon>Oxalobacteraceae</taxon>
        <taxon>Noviherbaspirillum</taxon>
    </lineage>
</organism>
<dbReference type="Pfam" id="PF04324">
    <property type="entry name" value="Fer2_BFD"/>
    <property type="match status" value="1"/>
</dbReference>
<keyword evidence="6" id="KW-0411">Iron-sulfur</keyword>
<dbReference type="PANTHER" id="PTHR37424:SF1">
    <property type="entry name" value="BACTERIOFERRITIN-ASSOCIATED FERREDOXIN"/>
    <property type="match status" value="1"/>
</dbReference>
<proteinExistence type="inferred from homology"/>
<evidence type="ECO:0000256" key="8">
    <source>
        <dbReference type="ARBA" id="ARBA00046332"/>
    </source>
</evidence>
<accession>A0A239KA91</accession>
<gene>
    <name evidence="10" type="ORF">SAMN06265795_11533</name>
</gene>
<dbReference type="GO" id="GO:0051537">
    <property type="term" value="F:2 iron, 2 sulfur cluster binding"/>
    <property type="evidence" value="ECO:0007669"/>
    <property type="project" value="UniProtKB-KW"/>
</dbReference>
<comment type="similarity">
    <text evidence="8">Belongs to the Bfd family.</text>
</comment>
<dbReference type="EMBL" id="FZOT01000015">
    <property type="protein sequence ID" value="SNT14549.1"/>
    <property type="molecule type" value="Genomic_DNA"/>
</dbReference>
<dbReference type="AlphaFoldDB" id="A0A239KA91"/>
<keyword evidence="11" id="KW-1185">Reference proteome</keyword>
<evidence type="ECO:0000256" key="1">
    <source>
        <dbReference type="ARBA" id="ARBA00022448"/>
    </source>
</evidence>
<dbReference type="PANTHER" id="PTHR37424">
    <property type="entry name" value="BACTERIOFERRITIN-ASSOCIATED FERREDOXIN"/>
    <property type="match status" value="1"/>
</dbReference>
<dbReference type="InterPro" id="IPR007419">
    <property type="entry name" value="BFD-like_2Fe2S-bd_dom"/>
</dbReference>
<reference evidence="10 11" key="1">
    <citation type="submission" date="2017-06" db="EMBL/GenBank/DDBJ databases">
        <authorList>
            <person name="Kim H.J."/>
            <person name="Triplett B.A."/>
        </authorList>
    </citation>
    <scope>NUCLEOTIDE SEQUENCE [LARGE SCALE GENOMIC DNA]</scope>
    <source>
        <strain evidence="10 11">U15</strain>
    </source>
</reference>
<evidence type="ECO:0000259" key="9">
    <source>
        <dbReference type="Pfam" id="PF04324"/>
    </source>
</evidence>
<evidence type="ECO:0000256" key="3">
    <source>
        <dbReference type="ARBA" id="ARBA00022723"/>
    </source>
</evidence>
<keyword evidence="4" id="KW-0249">Electron transport</keyword>
<dbReference type="OrthoDB" id="9815350at2"/>
<dbReference type="Proteomes" id="UP000198284">
    <property type="component" value="Unassembled WGS sequence"/>
</dbReference>
<dbReference type="RefSeq" id="WP_089400788.1">
    <property type="nucleotide sequence ID" value="NZ_FZOT01000015.1"/>
</dbReference>
<keyword evidence="1" id="KW-0813">Transport</keyword>
<dbReference type="Gene3D" id="1.10.10.1100">
    <property type="entry name" value="BFD-like [2Fe-2S]-binding domain"/>
    <property type="match status" value="1"/>
</dbReference>
<evidence type="ECO:0000256" key="4">
    <source>
        <dbReference type="ARBA" id="ARBA00022982"/>
    </source>
</evidence>
<evidence type="ECO:0000256" key="6">
    <source>
        <dbReference type="ARBA" id="ARBA00023014"/>
    </source>
</evidence>
<evidence type="ECO:0000256" key="5">
    <source>
        <dbReference type="ARBA" id="ARBA00023004"/>
    </source>
</evidence>
<keyword evidence="3" id="KW-0479">Metal-binding</keyword>